<organism evidence="1">
    <name type="scientific">Pongo abelii</name>
    <name type="common">Sumatran orangutan</name>
    <name type="synonym">Pongo pygmaeus abelii</name>
    <dbReference type="NCBI Taxonomy" id="9601"/>
    <lineage>
        <taxon>Eukaryota</taxon>
        <taxon>Metazoa</taxon>
        <taxon>Chordata</taxon>
        <taxon>Craniata</taxon>
        <taxon>Vertebrata</taxon>
        <taxon>Euteleostomi</taxon>
        <taxon>Mammalia</taxon>
        <taxon>Eutheria</taxon>
        <taxon>Euarchontoglires</taxon>
        <taxon>Primates</taxon>
        <taxon>Haplorrhini</taxon>
        <taxon>Catarrhini</taxon>
        <taxon>Hominidae</taxon>
        <taxon>Pongo</taxon>
    </lineage>
</organism>
<gene>
    <name evidence="1" type="ORF">CR201_G0036333</name>
</gene>
<feature type="non-terminal residue" evidence="1">
    <location>
        <position position="39"/>
    </location>
</feature>
<reference evidence="1" key="1">
    <citation type="submission" date="2017-12" db="EMBL/GenBank/DDBJ databases">
        <title>High-resolution comparative analysis of great ape genomes.</title>
        <authorList>
            <person name="Pollen A."/>
            <person name="Hastie A."/>
            <person name="Hormozdiari F."/>
            <person name="Dougherty M."/>
            <person name="Liu R."/>
            <person name="Chaisson M."/>
            <person name="Hoppe E."/>
            <person name="Hill C."/>
            <person name="Pang A."/>
            <person name="Hillier L."/>
            <person name="Baker C."/>
            <person name="Armstrong J."/>
            <person name="Shendure J."/>
            <person name="Paten B."/>
            <person name="Wilson R."/>
            <person name="Chao H."/>
            <person name="Schneider V."/>
            <person name="Ventura M."/>
            <person name="Kronenberg Z."/>
            <person name="Murali S."/>
            <person name="Gordon D."/>
            <person name="Cantsilieris S."/>
            <person name="Munson K."/>
            <person name="Nelson B."/>
            <person name="Raja A."/>
            <person name="Underwood J."/>
            <person name="Diekhans M."/>
            <person name="Fiddes I."/>
            <person name="Haussler D."/>
            <person name="Eichler E."/>
        </authorList>
    </citation>
    <scope>NUCLEOTIDE SEQUENCE [LARGE SCALE GENOMIC DNA]</scope>
    <source>
        <strain evidence="1">Susie</strain>
    </source>
</reference>
<dbReference type="EMBL" id="NDHI03003510">
    <property type="protein sequence ID" value="PNJ30535.1"/>
    <property type="molecule type" value="Genomic_DNA"/>
</dbReference>
<comment type="caution">
    <text evidence="1">The sequence shown here is derived from an EMBL/GenBank/DDBJ whole genome shotgun (WGS) entry which is preliminary data.</text>
</comment>
<accession>A0A2J8TBW8</accession>
<name>A0A2J8TBW8_PONAB</name>
<proteinExistence type="predicted"/>
<dbReference type="AlphaFoldDB" id="A0A2J8TBW8"/>
<evidence type="ECO:0000313" key="1">
    <source>
        <dbReference type="EMBL" id="PNJ30535.1"/>
    </source>
</evidence>
<protein>
    <submittedName>
        <fullName evidence="1">SLC2A14 isoform 18</fullName>
    </submittedName>
</protein>
<sequence>MDNRQNRQGLLVSPRLVQKGEIRTPGLKRSSRLDLQKCC</sequence>